<feature type="region of interest" description="Disordered" evidence="1">
    <location>
        <begin position="1"/>
        <end position="68"/>
    </location>
</feature>
<sequence length="68" mass="7730">MENYKDKKEKETKVDLIDVDDTKPTRSEENIEKVPTSTVETKFNKNHTRRHEPMGGSHEPGTTPGSGF</sequence>
<dbReference type="RefSeq" id="WP_138731286.1">
    <property type="nucleotide sequence ID" value="NZ_SRMP02000031.1"/>
</dbReference>
<gene>
    <name evidence="2" type="ORF">E5L68_015025</name>
</gene>
<comment type="caution">
    <text evidence="2">The sequence shown here is derived from an EMBL/GenBank/DDBJ whole genome shotgun (WGS) entry which is preliminary data.</text>
</comment>
<name>A0ABW9JKH4_9SPHI</name>
<reference evidence="2 3" key="1">
    <citation type="submission" date="2024-12" db="EMBL/GenBank/DDBJ databases">
        <authorList>
            <person name="Hu S."/>
        </authorList>
    </citation>
    <scope>NUCLEOTIDE SEQUENCE [LARGE SCALE GENOMIC DNA]</scope>
    <source>
        <strain evidence="2 3">P-25</strain>
    </source>
</reference>
<dbReference type="Proteomes" id="UP001517367">
    <property type="component" value="Unassembled WGS sequence"/>
</dbReference>
<evidence type="ECO:0000256" key="1">
    <source>
        <dbReference type="SAM" id="MobiDB-lite"/>
    </source>
</evidence>
<feature type="compositionally biased region" description="Basic and acidic residues" evidence="1">
    <location>
        <begin position="1"/>
        <end position="32"/>
    </location>
</feature>
<accession>A0ABW9JKH4</accession>
<protein>
    <submittedName>
        <fullName evidence="2">Uncharacterized protein</fullName>
    </submittedName>
</protein>
<proteinExistence type="predicted"/>
<evidence type="ECO:0000313" key="3">
    <source>
        <dbReference type="Proteomes" id="UP001517367"/>
    </source>
</evidence>
<dbReference type="EMBL" id="SRMP02000031">
    <property type="protein sequence ID" value="MFN0292711.1"/>
    <property type="molecule type" value="Genomic_DNA"/>
</dbReference>
<organism evidence="2 3">
    <name type="scientific">Pedobacter helvus</name>
    <dbReference type="NCBI Taxonomy" id="2563444"/>
    <lineage>
        <taxon>Bacteria</taxon>
        <taxon>Pseudomonadati</taxon>
        <taxon>Bacteroidota</taxon>
        <taxon>Sphingobacteriia</taxon>
        <taxon>Sphingobacteriales</taxon>
        <taxon>Sphingobacteriaceae</taxon>
        <taxon>Pedobacter</taxon>
    </lineage>
</organism>
<evidence type="ECO:0000313" key="2">
    <source>
        <dbReference type="EMBL" id="MFN0292711.1"/>
    </source>
</evidence>
<keyword evidence="3" id="KW-1185">Reference proteome</keyword>